<evidence type="ECO:0000313" key="2">
    <source>
        <dbReference type="Proteomes" id="UP000271162"/>
    </source>
</evidence>
<protein>
    <submittedName>
        <fullName evidence="1 3">Uncharacterized protein</fullName>
    </submittedName>
</protein>
<keyword evidence="2" id="KW-1185">Reference proteome</keyword>
<dbReference type="WBParaSite" id="NBR_0000481301-mRNA-1">
    <property type="protein sequence ID" value="NBR_0000481301-mRNA-1"/>
    <property type="gene ID" value="NBR_0000481301"/>
</dbReference>
<dbReference type="AlphaFoldDB" id="A0A0N4XQL1"/>
<reference evidence="1 2" key="2">
    <citation type="submission" date="2018-11" db="EMBL/GenBank/DDBJ databases">
        <authorList>
            <consortium name="Pathogen Informatics"/>
        </authorList>
    </citation>
    <scope>NUCLEOTIDE SEQUENCE [LARGE SCALE GENOMIC DNA]</scope>
</reference>
<dbReference type="Proteomes" id="UP000271162">
    <property type="component" value="Unassembled WGS sequence"/>
</dbReference>
<accession>A0A0N4XQL1</accession>
<reference evidence="3" key="1">
    <citation type="submission" date="2017-02" db="UniProtKB">
        <authorList>
            <consortium name="WormBaseParasite"/>
        </authorList>
    </citation>
    <scope>IDENTIFICATION</scope>
</reference>
<evidence type="ECO:0000313" key="3">
    <source>
        <dbReference type="WBParaSite" id="NBR_0000481301-mRNA-1"/>
    </source>
</evidence>
<gene>
    <name evidence="1" type="ORF">NBR_LOCUS4814</name>
</gene>
<evidence type="ECO:0000313" key="1">
    <source>
        <dbReference type="EMBL" id="VDL68403.1"/>
    </source>
</evidence>
<organism evidence="3">
    <name type="scientific">Nippostrongylus brasiliensis</name>
    <name type="common">Rat hookworm</name>
    <dbReference type="NCBI Taxonomy" id="27835"/>
    <lineage>
        <taxon>Eukaryota</taxon>
        <taxon>Metazoa</taxon>
        <taxon>Ecdysozoa</taxon>
        <taxon>Nematoda</taxon>
        <taxon>Chromadorea</taxon>
        <taxon>Rhabditida</taxon>
        <taxon>Rhabditina</taxon>
        <taxon>Rhabditomorpha</taxon>
        <taxon>Strongyloidea</taxon>
        <taxon>Heligmosomidae</taxon>
        <taxon>Nippostrongylus</taxon>
    </lineage>
</organism>
<sequence>MGDGLSQKTRYLAPCPATSRRTSFSLRTFAATCFIC</sequence>
<name>A0A0N4XQL1_NIPBR</name>
<proteinExistence type="predicted"/>
<dbReference type="EMBL" id="UYSL01009849">
    <property type="protein sequence ID" value="VDL68403.1"/>
    <property type="molecule type" value="Genomic_DNA"/>
</dbReference>